<dbReference type="Pfam" id="PF00326">
    <property type="entry name" value="Peptidase_S9"/>
    <property type="match status" value="1"/>
</dbReference>
<comment type="caution">
    <text evidence="3">The sequence shown here is derived from an EMBL/GenBank/DDBJ whole genome shotgun (WGS) entry which is preliminary data.</text>
</comment>
<dbReference type="Proteomes" id="UP000658690">
    <property type="component" value="Unassembled WGS sequence"/>
</dbReference>
<protein>
    <submittedName>
        <fullName evidence="3">Prolyl oligopeptidase family serine peptidase</fullName>
    </submittedName>
</protein>
<dbReference type="PANTHER" id="PTHR42776">
    <property type="entry name" value="SERINE PEPTIDASE S9 FAMILY MEMBER"/>
    <property type="match status" value="1"/>
</dbReference>
<evidence type="ECO:0000256" key="1">
    <source>
        <dbReference type="ARBA" id="ARBA00022801"/>
    </source>
</evidence>
<dbReference type="Gene3D" id="3.40.50.1820">
    <property type="entry name" value="alpha/beta hydrolase"/>
    <property type="match status" value="1"/>
</dbReference>
<dbReference type="SUPFAM" id="SSF53474">
    <property type="entry name" value="alpha/beta-Hydrolases"/>
    <property type="match status" value="1"/>
</dbReference>
<organism evidence="3 4">
    <name type="scientific">Paenibacillus germinis</name>
    <dbReference type="NCBI Taxonomy" id="2654979"/>
    <lineage>
        <taxon>Bacteria</taxon>
        <taxon>Bacillati</taxon>
        <taxon>Bacillota</taxon>
        <taxon>Bacilli</taxon>
        <taxon>Bacillales</taxon>
        <taxon>Paenibacillaceae</taxon>
        <taxon>Paenibacillus</taxon>
    </lineage>
</organism>
<dbReference type="InterPro" id="IPR029058">
    <property type="entry name" value="AB_hydrolase_fold"/>
</dbReference>
<accession>A0ABX1YTD9</accession>
<dbReference type="PANTHER" id="PTHR42776:SF27">
    <property type="entry name" value="DIPEPTIDYL PEPTIDASE FAMILY MEMBER 6"/>
    <property type="match status" value="1"/>
</dbReference>
<keyword evidence="4" id="KW-1185">Reference proteome</keyword>
<reference evidence="3 4" key="1">
    <citation type="submission" date="2019-10" db="EMBL/GenBank/DDBJ databases">
        <title>Description of Paenibacillus choica sp. nov.</title>
        <authorList>
            <person name="Carlier A."/>
            <person name="Qi S."/>
        </authorList>
    </citation>
    <scope>NUCLEOTIDE SEQUENCE [LARGE SCALE GENOMIC DNA]</scope>
    <source>
        <strain evidence="3 4">LMG 31460</strain>
    </source>
</reference>
<dbReference type="EMBL" id="WHOC01000007">
    <property type="protein sequence ID" value="NOU84327.1"/>
    <property type="molecule type" value="Genomic_DNA"/>
</dbReference>
<proteinExistence type="predicted"/>
<dbReference type="InterPro" id="IPR001375">
    <property type="entry name" value="Peptidase_S9_cat"/>
</dbReference>
<sequence length="351" mass="40190">MTGGKCCMTYEQYEDRVRLQKQSGEQRINRYSPYCDLIYYPSSIQPELSLAMRILKPQRPSRICVTTHGWHMSIPSFTYMDTPHHEGDYLMVEVDMRGRAFSDGEPDCNGWELLDVIDAVNYVRKHYADCIIDPEIIYFEGGSGGGGNAYAIIGKFPDFFAAATAMCGITDYTVWYEQDEIGEFRDELDVWIGFPPHTNPIAYQSRSGLALIGNVLTPLFIAHGETDVRVPVEHARMYMEKAKELGLSERVRYMELEGVGTREHWGNSTEKQMQLMRERSEYNRNKHQVPIEIPSSGVFTVAGYLITKEFSVILDSLDKVAIVTYDLKQNEFKVTGEQLEGYTIVRHEPNR</sequence>
<name>A0ABX1YTD9_9BACL</name>
<evidence type="ECO:0000259" key="2">
    <source>
        <dbReference type="Pfam" id="PF00326"/>
    </source>
</evidence>
<gene>
    <name evidence="3" type="ORF">GC102_00795</name>
</gene>
<evidence type="ECO:0000313" key="3">
    <source>
        <dbReference type="EMBL" id="NOU84327.1"/>
    </source>
</evidence>
<feature type="domain" description="Peptidase S9 prolyl oligopeptidase catalytic" evidence="2">
    <location>
        <begin position="96"/>
        <end position="281"/>
    </location>
</feature>
<evidence type="ECO:0000313" key="4">
    <source>
        <dbReference type="Proteomes" id="UP000658690"/>
    </source>
</evidence>
<keyword evidence="1" id="KW-0378">Hydrolase</keyword>